<evidence type="ECO:0000256" key="1">
    <source>
        <dbReference type="ARBA" id="ARBA00012513"/>
    </source>
</evidence>
<evidence type="ECO:0000256" key="2">
    <source>
        <dbReference type="ARBA" id="ARBA00022527"/>
    </source>
</evidence>
<feature type="domain" description="Protein kinase" evidence="8">
    <location>
        <begin position="1"/>
        <end position="244"/>
    </location>
</feature>
<accession>A0A8J3WDL9</accession>
<dbReference type="Pfam" id="PF00069">
    <property type="entry name" value="Pkinase"/>
    <property type="match status" value="1"/>
</dbReference>
<dbReference type="InterPro" id="IPR000719">
    <property type="entry name" value="Prot_kinase_dom"/>
</dbReference>
<evidence type="ECO:0000256" key="4">
    <source>
        <dbReference type="ARBA" id="ARBA00022741"/>
    </source>
</evidence>
<dbReference type="PROSITE" id="PS50011">
    <property type="entry name" value="PROTEIN_KINASE_DOM"/>
    <property type="match status" value="1"/>
</dbReference>
<evidence type="ECO:0000256" key="6">
    <source>
        <dbReference type="ARBA" id="ARBA00022840"/>
    </source>
</evidence>
<evidence type="ECO:0000313" key="10">
    <source>
        <dbReference type="Proteomes" id="UP000655044"/>
    </source>
</evidence>
<dbReference type="InterPro" id="IPR011009">
    <property type="entry name" value="Kinase-like_dom_sf"/>
</dbReference>
<evidence type="ECO:0000256" key="3">
    <source>
        <dbReference type="ARBA" id="ARBA00022679"/>
    </source>
</evidence>
<dbReference type="InterPro" id="IPR008271">
    <property type="entry name" value="Ser/Thr_kinase_AS"/>
</dbReference>
<evidence type="ECO:0000313" key="9">
    <source>
        <dbReference type="EMBL" id="GIH84977.1"/>
    </source>
</evidence>
<dbReference type="GO" id="GO:0004674">
    <property type="term" value="F:protein serine/threonine kinase activity"/>
    <property type="evidence" value="ECO:0007669"/>
    <property type="project" value="UniProtKB-KW"/>
</dbReference>
<evidence type="ECO:0000259" key="8">
    <source>
        <dbReference type="PROSITE" id="PS50011"/>
    </source>
</evidence>
<evidence type="ECO:0000256" key="5">
    <source>
        <dbReference type="ARBA" id="ARBA00022777"/>
    </source>
</evidence>
<keyword evidence="4" id="KW-0547">Nucleotide-binding</keyword>
<dbReference type="SMART" id="SM00220">
    <property type="entry name" value="S_TKc"/>
    <property type="match status" value="1"/>
</dbReference>
<dbReference type="Gene3D" id="1.10.510.10">
    <property type="entry name" value="Transferase(Phosphotransferase) domain 1"/>
    <property type="match status" value="1"/>
</dbReference>
<dbReference type="AlphaFoldDB" id="A0A8J3WDL9"/>
<dbReference type="EC" id="2.7.11.1" evidence="1"/>
<keyword evidence="5" id="KW-0418">Kinase</keyword>
<dbReference type="GO" id="GO:0005524">
    <property type="term" value="F:ATP binding"/>
    <property type="evidence" value="ECO:0007669"/>
    <property type="project" value="UniProtKB-KW"/>
</dbReference>
<comment type="caution">
    <text evidence="9">The sequence shown here is derived from an EMBL/GenBank/DDBJ whole genome shotgun (WGS) entry which is preliminary data.</text>
</comment>
<keyword evidence="3" id="KW-0808">Transferase</keyword>
<dbReference type="Proteomes" id="UP000655044">
    <property type="component" value="Unassembled WGS sequence"/>
</dbReference>
<dbReference type="PANTHER" id="PTHR43289">
    <property type="entry name" value="MITOGEN-ACTIVATED PROTEIN KINASE KINASE KINASE 20-RELATED"/>
    <property type="match status" value="1"/>
</dbReference>
<organism evidence="9 10">
    <name type="scientific">Planobispora rosea</name>
    <dbReference type="NCBI Taxonomy" id="35762"/>
    <lineage>
        <taxon>Bacteria</taxon>
        <taxon>Bacillati</taxon>
        <taxon>Actinomycetota</taxon>
        <taxon>Actinomycetes</taxon>
        <taxon>Streptosporangiales</taxon>
        <taxon>Streptosporangiaceae</taxon>
        <taxon>Planobispora</taxon>
    </lineage>
</organism>
<feature type="region of interest" description="Disordered" evidence="7">
    <location>
        <begin position="270"/>
        <end position="302"/>
    </location>
</feature>
<feature type="region of interest" description="Disordered" evidence="7">
    <location>
        <begin position="341"/>
        <end position="360"/>
    </location>
</feature>
<dbReference type="SUPFAM" id="SSF56112">
    <property type="entry name" value="Protein kinase-like (PK-like)"/>
    <property type="match status" value="1"/>
</dbReference>
<reference evidence="9" key="1">
    <citation type="submission" date="2021-01" db="EMBL/GenBank/DDBJ databases">
        <title>Whole genome shotgun sequence of Planobispora rosea NBRC 15558.</title>
        <authorList>
            <person name="Komaki H."/>
            <person name="Tamura T."/>
        </authorList>
    </citation>
    <scope>NUCLEOTIDE SEQUENCE</scope>
    <source>
        <strain evidence="9">NBRC 15558</strain>
    </source>
</reference>
<dbReference type="PROSITE" id="PS00108">
    <property type="entry name" value="PROTEIN_KINASE_ST"/>
    <property type="match status" value="1"/>
</dbReference>
<gene>
    <name evidence="9" type="ORF">Pro02_33850</name>
</gene>
<dbReference type="Gene3D" id="3.30.200.20">
    <property type="entry name" value="Phosphorylase Kinase, domain 1"/>
    <property type="match status" value="1"/>
</dbReference>
<dbReference type="EMBL" id="BOOI01000029">
    <property type="protein sequence ID" value="GIH84977.1"/>
    <property type="molecule type" value="Genomic_DNA"/>
</dbReference>
<proteinExistence type="predicted"/>
<dbReference type="CDD" id="cd14014">
    <property type="entry name" value="STKc_PknB_like"/>
    <property type="match status" value="1"/>
</dbReference>
<keyword evidence="6" id="KW-0067">ATP-binding</keyword>
<keyword evidence="10" id="KW-1185">Reference proteome</keyword>
<dbReference type="PANTHER" id="PTHR43289:SF6">
    <property type="entry name" value="SERINE_THREONINE-PROTEIN KINASE NEKL-3"/>
    <property type="match status" value="1"/>
</dbReference>
<evidence type="ECO:0000256" key="7">
    <source>
        <dbReference type="SAM" id="MobiDB-lite"/>
    </source>
</evidence>
<sequence length="443" mass="47459">MGTVWLARDERLRREVAVKQLLLPPGRNAAGTAQLRERMEREALAMAQVRHRGIVTVHDVLAEDDQPWIVMEYLRADSLDEFVRSRGPLPPRLAAEMGGQVLDALVAVHQSGILHRDIKPSNVLLTRDGQAVITDFGIATFDGAATLTESGQVIGSPAYMAPEVVNGHRATAASDLWSLGATLFFTVEGRSPYQRETAVAVLAALIIEEPPTPENAGLLGPAIASVLRRDPTERASAAELALLLGAAAAPAGAVPSRPDPERTVRVRPAYGATPDRSTPVKEPGQSAPALRNRRSGKTDQDFGRFWSSPVKWSGAKKAAAALGVCALAASVFIAWLNGERDDSSRRPTAVSATPAPKGTSVAGRVPTLRITCVLDTCAHVLVRAQDVGALLDRELTAGEQVQFFDARLDVVLEDASLPEVDVNGVPRDWGKPGERQEFSVTRE</sequence>
<protein>
    <recommendedName>
        <fullName evidence="1">non-specific serine/threonine protein kinase</fullName>
        <ecNumber evidence="1">2.7.11.1</ecNumber>
    </recommendedName>
</protein>
<keyword evidence="2" id="KW-0723">Serine/threonine-protein kinase</keyword>
<name>A0A8J3WDL9_PLARO</name>